<sequence length="71" mass="7951">MNANDRFLSTLGGGFIVHRVSRRKILDNSNGAIICNLDSSLVGTRVLDAVWCARIYAQKNYVFYTFAILNP</sequence>
<keyword evidence="1" id="KW-1185">Reference proteome</keyword>
<evidence type="ECO:0000313" key="2">
    <source>
        <dbReference type="WBParaSite" id="nRc.2.0.1.t09051-RA"/>
    </source>
</evidence>
<accession>A0A915I5K8</accession>
<organism evidence="1 2">
    <name type="scientific">Romanomermis culicivorax</name>
    <name type="common">Nematode worm</name>
    <dbReference type="NCBI Taxonomy" id="13658"/>
    <lineage>
        <taxon>Eukaryota</taxon>
        <taxon>Metazoa</taxon>
        <taxon>Ecdysozoa</taxon>
        <taxon>Nematoda</taxon>
        <taxon>Enoplea</taxon>
        <taxon>Dorylaimia</taxon>
        <taxon>Mermithida</taxon>
        <taxon>Mermithoidea</taxon>
        <taxon>Mermithidae</taxon>
        <taxon>Romanomermis</taxon>
    </lineage>
</organism>
<reference evidence="2" key="1">
    <citation type="submission" date="2022-11" db="UniProtKB">
        <authorList>
            <consortium name="WormBaseParasite"/>
        </authorList>
    </citation>
    <scope>IDENTIFICATION</scope>
</reference>
<dbReference type="AlphaFoldDB" id="A0A915I5K8"/>
<proteinExistence type="predicted"/>
<dbReference type="Proteomes" id="UP000887565">
    <property type="component" value="Unplaced"/>
</dbReference>
<evidence type="ECO:0000313" key="1">
    <source>
        <dbReference type="Proteomes" id="UP000887565"/>
    </source>
</evidence>
<dbReference type="WBParaSite" id="nRc.2.0.1.t09051-RA">
    <property type="protein sequence ID" value="nRc.2.0.1.t09051-RA"/>
    <property type="gene ID" value="nRc.2.0.1.g09051"/>
</dbReference>
<name>A0A915I5K8_ROMCU</name>
<protein>
    <submittedName>
        <fullName evidence="2">Uncharacterized protein</fullName>
    </submittedName>
</protein>